<dbReference type="Pfam" id="PF20434">
    <property type="entry name" value="BD-FAE"/>
    <property type="match status" value="1"/>
</dbReference>
<accession>A0ABP6Q2C5</accession>
<dbReference type="InterPro" id="IPR029058">
    <property type="entry name" value="AB_hydrolase_fold"/>
</dbReference>
<evidence type="ECO:0000313" key="3">
    <source>
        <dbReference type="EMBL" id="GAA3200354.1"/>
    </source>
</evidence>
<keyword evidence="1" id="KW-0378">Hydrolase</keyword>
<proteinExistence type="predicted"/>
<dbReference type="Gene3D" id="3.40.50.1820">
    <property type="entry name" value="alpha/beta hydrolase"/>
    <property type="match status" value="1"/>
</dbReference>
<feature type="domain" description="BD-FAE-like" evidence="2">
    <location>
        <begin position="39"/>
        <end position="235"/>
    </location>
</feature>
<reference evidence="4" key="1">
    <citation type="journal article" date="2019" name="Int. J. Syst. Evol. Microbiol.">
        <title>The Global Catalogue of Microorganisms (GCM) 10K type strain sequencing project: providing services to taxonomists for standard genome sequencing and annotation.</title>
        <authorList>
            <consortium name="The Broad Institute Genomics Platform"/>
            <consortium name="The Broad Institute Genome Sequencing Center for Infectious Disease"/>
            <person name="Wu L."/>
            <person name="Ma J."/>
        </authorList>
    </citation>
    <scope>NUCLEOTIDE SEQUENCE [LARGE SCALE GENOMIC DNA]</scope>
    <source>
        <strain evidence="4">JCM 9377</strain>
    </source>
</reference>
<dbReference type="EMBL" id="BAAAUV010000003">
    <property type="protein sequence ID" value="GAA3200354.1"/>
    <property type="molecule type" value="Genomic_DNA"/>
</dbReference>
<dbReference type="PANTHER" id="PTHR48081">
    <property type="entry name" value="AB HYDROLASE SUPERFAMILY PROTEIN C4A8.06C"/>
    <property type="match status" value="1"/>
</dbReference>
<gene>
    <name evidence="3" type="ORF">GCM10010468_12970</name>
</gene>
<protein>
    <recommendedName>
        <fullName evidence="2">BD-FAE-like domain-containing protein</fullName>
    </recommendedName>
</protein>
<evidence type="ECO:0000256" key="1">
    <source>
        <dbReference type="ARBA" id="ARBA00022801"/>
    </source>
</evidence>
<keyword evidence="4" id="KW-1185">Reference proteome</keyword>
<name>A0ABP6Q2C5_9ACTN</name>
<dbReference type="Proteomes" id="UP001501237">
    <property type="component" value="Unassembled WGS sequence"/>
</dbReference>
<evidence type="ECO:0000259" key="2">
    <source>
        <dbReference type="Pfam" id="PF20434"/>
    </source>
</evidence>
<dbReference type="InterPro" id="IPR050300">
    <property type="entry name" value="GDXG_lipolytic_enzyme"/>
</dbReference>
<dbReference type="RefSeq" id="WP_344823237.1">
    <property type="nucleotide sequence ID" value="NZ_BAAAUV010000003.1"/>
</dbReference>
<organism evidence="3 4">
    <name type="scientific">Actinocorallia longicatena</name>
    <dbReference type="NCBI Taxonomy" id="111803"/>
    <lineage>
        <taxon>Bacteria</taxon>
        <taxon>Bacillati</taxon>
        <taxon>Actinomycetota</taxon>
        <taxon>Actinomycetes</taxon>
        <taxon>Streptosporangiales</taxon>
        <taxon>Thermomonosporaceae</taxon>
        <taxon>Actinocorallia</taxon>
    </lineage>
</organism>
<evidence type="ECO:0000313" key="4">
    <source>
        <dbReference type="Proteomes" id="UP001501237"/>
    </source>
</evidence>
<comment type="caution">
    <text evidence="3">The sequence shown here is derived from an EMBL/GenBank/DDBJ whole genome shotgun (WGS) entry which is preliminary data.</text>
</comment>
<sequence>MSGLCAVPATAAAAQKKVETRTVAFGKGSEQKIAVYSAGKGKKRPAILLIHGGYWWGGSRLDNKGFAQNLARRGYVVFSTGYRLSQQDPWPAQRQDVVAALANIRGNAKKYGINPARVIVVGASAGGQLATMLGVYGKGAAKVRGVVALSPVDDPLLGYLQGGKAGADTYTRRLRQSVVQLLGCTPVWHDPDCWPQLTDATPAEHAGKGDAPMLLFHSTKDFVGPDHSVALRDELKKAGVPVTVVSVPGKKHGTQMLTSKKVFNQLIRWIAARAK</sequence>
<dbReference type="InterPro" id="IPR049492">
    <property type="entry name" value="BD-FAE-like_dom"/>
</dbReference>
<dbReference type="SUPFAM" id="SSF53474">
    <property type="entry name" value="alpha/beta-Hydrolases"/>
    <property type="match status" value="1"/>
</dbReference>